<protein>
    <submittedName>
        <fullName evidence="2">Uncharacterized protein</fullName>
    </submittedName>
</protein>
<feature type="compositionally biased region" description="Basic and acidic residues" evidence="1">
    <location>
        <begin position="272"/>
        <end position="281"/>
    </location>
</feature>
<gene>
    <name evidence="2" type="ORF">CAUPRSCDRAFT_11967</name>
</gene>
<feature type="compositionally biased region" description="Low complexity" evidence="1">
    <location>
        <begin position="25"/>
        <end position="35"/>
    </location>
</feature>
<dbReference type="EMBL" id="ML010058">
    <property type="protein sequence ID" value="RKO96342.1"/>
    <property type="molecule type" value="Genomic_DNA"/>
</dbReference>
<name>A0A4P9WUT0_9FUNG</name>
<feature type="region of interest" description="Disordered" evidence="1">
    <location>
        <begin position="272"/>
        <end position="352"/>
    </location>
</feature>
<evidence type="ECO:0000313" key="3">
    <source>
        <dbReference type="Proteomes" id="UP000268535"/>
    </source>
</evidence>
<organism evidence="2 3">
    <name type="scientific">Caulochytrium protostelioides</name>
    <dbReference type="NCBI Taxonomy" id="1555241"/>
    <lineage>
        <taxon>Eukaryota</taxon>
        <taxon>Fungi</taxon>
        <taxon>Fungi incertae sedis</taxon>
        <taxon>Chytridiomycota</taxon>
        <taxon>Chytridiomycota incertae sedis</taxon>
        <taxon>Chytridiomycetes</taxon>
        <taxon>Caulochytriales</taxon>
        <taxon>Caulochytriaceae</taxon>
        <taxon>Caulochytrium</taxon>
    </lineage>
</organism>
<dbReference type="AlphaFoldDB" id="A0A4P9WUT0"/>
<feature type="compositionally biased region" description="Basic residues" evidence="1">
    <location>
        <begin position="69"/>
        <end position="85"/>
    </location>
</feature>
<feature type="region of interest" description="Disordered" evidence="1">
    <location>
        <begin position="1"/>
        <end position="100"/>
    </location>
</feature>
<reference evidence="3" key="1">
    <citation type="journal article" date="2018" name="Nat. Microbiol.">
        <title>Leveraging single-cell genomics to expand the fungal tree of life.</title>
        <authorList>
            <person name="Ahrendt S.R."/>
            <person name="Quandt C.A."/>
            <person name="Ciobanu D."/>
            <person name="Clum A."/>
            <person name="Salamov A."/>
            <person name="Andreopoulos B."/>
            <person name="Cheng J.F."/>
            <person name="Woyke T."/>
            <person name="Pelin A."/>
            <person name="Henrissat B."/>
            <person name="Reynolds N.K."/>
            <person name="Benny G.L."/>
            <person name="Smith M.E."/>
            <person name="James T.Y."/>
            <person name="Grigoriev I.V."/>
        </authorList>
    </citation>
    <scope>NUCLEOTIDE SEQUENCE [LARGE SCALE GENOMIC DNA]</scope>
    <source>
        <strain evidence="3">ATCC 52028</strain>
    </source>
</reference>
<dbReference type="Proteomes" id="UP000268535">
    <property type="component" value="Unassembled WGS sequence"/>
</dbReference>
<accession>A0A4P9WUT0</accession>
<evidence type="ECO:0000313" key="2">
    <source>
        <dbReference type="EMBL" id="RKO96342.1"/>
    </source>
</evidence>
<feature type="region of interest" description="Disordered" evidence="1">
    <location>
        <begin position="112"/>
        <end position="142"/>
    </location>
</feature>
<evidence type="ECO:0000256" key="1">
    <source>
        <dbReference type="SAM" id="MobiDB-lite"/>
    </source>
</evidence>
<sequence>MHVAPRVDASAPPEPAARALSRTPSGGVDAAASDGAGAGAGDRDRDRADHGDGHRDRASLTRPNDVKCGARRRRRLSPTRPRSRPRGFAVEMAAAKDRPKARRIAGLTSPRTSIAKPRAPSRSVDHAAAHWSRRPPVAGGGGPGVGGIGVGMDGVGMDGVGWTGAGWTGAGWTRVGTETRWVPARAAVVEQCRARGPHERPSTAQTGIGRHAQRRRPGWPSILRASGRGQPARLGSSDRIASDRIASHRIASHHIAWYGMGHWATVDHSRFPDTGRPRHVPDTGAEGGGRLRGPATESMREPRGLHPGHLAPDRGDRGPTSWTLAVIATSSDIPSFPSSESMDPNAHQQDRD</sequence>
<proteinExistence type="predicted"/>
<feature type="region of interest" description="Disordered" evidence="1">
    <location>
        <begin position="193"/>
        <end position="237"/>
    </location>
</feature>
<feature type="compositionally biased region" description="Low complexity" evidence="1">
    <location>
        <begin position="330"/>
        <end position="341"/>
    </location>
</feature>
<feature type="compositionally biased region" description="Basic and acidic residues" evidence="1">
    <location>
        <begin position="41"/>
        <end position="59"/>
    </location>
</feature>